<accession>A0A5E4B8B7</accession>
<sequence length="102" mass="11113">MRASRTPGGKLPGLRFLAGSDVSLCKETWQGARFGAPRPAGLCELQRNVMDGGRGREKLVGWWGYGQLPSVSTPTVEVQCPAVSGGQYAEHLWPQCEKVLRE</sequence>
<dbReference type="AlphaFoldDB" id="A0A5E4B8B7"/>
<reference evidence="2 3" key="1">
    <citation type="submission" date="2019-04" db="EMBL/GenBank/DDBJ databases">
        <authorList>
            <person name="Alioto T."/>
            <person name="Alioto T."/>
        </authorList>
    </citation>
    <scope>NUCLEOTIDE SEQUENCE [LARGE SCALE GENOMIC DNA]</scope>
</reference>
<evidence type="ECO:0000313" key="3">
    <source>
        <dbReference type="Proteomes" id="UP000335636"/>
    </source>
</evidence>
<protein>
    <submittedName>
        <fullName evidence="2">Uncharacterized protein</fullName>
    </submittedName>
</protein>
<dbReference type="EMBL" id="CABDUW010000300">
    <property type="protein sequence ID" value="VTJ65250.1"/>
    <property type="molecule type" value="Genomic_DNA"/>
</dbReference>
<proteinExistence type="predicted"/>
<evidence type="ECO:0000313" key="2">
    <source>
        <dbReference type="EMBL" id="VTJ65250.1"/>
    </source>
</evidence>
<keyword evidence="3" id="KW-1185">Reference proteome</keyword>
<evidence type="ECO:0000313" key="1">
    <source>
        <dbReference type="EMBL" id="KAF7468519.1"/>
    </source>
</evidence>
<dbReference type="EMBL" id="WJEC01007741">
    <property type="protein sequence ID" value="KAF7468519.1"/>
    <property type="molecule type" value="Genomic_DNA"/>
</dbReference>
<gene>
    <name evidence="1" type="ORF">GHT09_010663</name>
    <name evidence="2" type="ORF">MONAX_5E004746</name>
</gene>
<dbReference type="Proteomes" id="UP000335636">
    <property type="component" value="Unassembled WGS sequence"/>
</dbReference>
<reference evidence="1" key="2">
    <citation type="submission" date="2020-08" db="EMBL/GenBank/DDBJ databases">
        <authorList>
            <person name="Shumante A."/>
            <person name="Zimin A.V."/>
            <person name="Puiu D."/>
            <person name="Salzberg S.L."/>
        </authorList>
    </citation>
    <scope>NUCLEOTIDE SEQUENCE</scope>
    <source>
        <strain evidence="1">WC2-LM</strain>
        <tissue evidence="1">Liver</tissue>
    </source>
</reference>
<organism evidence="2 3">
    <name type="scientific">Marmota monax</name>
    <name type="common">Woodchuck</name>
    <dbReference type="NCBI Taxonomy" id="9995"/>
    <lineage>
        <taxon>Eukaryota</taxon>
        <taxon>Metazoa</taxon>
        <taxon>Chordata</taxon>
        <taxon>Craniata</taxon>
        <taxon>Vertebrata</taxon>
        <taxon>Euteleostomi</taxon>
        <taxon>Mammalia</taxon>
        <taxon>Eutheria</taxon>
        <taxon>Euarchontoglires</taxon>
        <taxon>Glires</taxon>
        <taxon>Rodentia</taxon>
        <taxon>Sciuromorpha</taxon>
        <taxon>Sciuridae</taxon>
        <taxon>Xerinae</taxon>
        <taxon>Marmotini</taxon>
        <taxon>Marmota</taxon>
    </lineage>
</organism>
<dbReference type="Proteomes" id="UP000662637">
    <property type="component" value="Unassembled WGS sequence"/>
</dbReference>
<name>A0A5E4B8B7_MARMO</name>